<sequence length="241" mass="26533">MNIYRALLLKDLRHAARDPVLLALVIGPLALLLLARFGFPVAANWLSTYMSFSLHEYRHFTAALFATTIPMLAGMMTGLMMLDERDEHLVAYYAVTPLRRGGYLRYRLLLPSLLSFVLLALFLWLSGLAAWRAESALALLLLALEAPGFALFLAACSANKVEGLALSKLGGLFIAGPLVAEFAPEGWQLLAAPLPTYWPARLLLTDDGAATLHAYGPFIIGLTLHIALLVWLRRSFLIRSD</sequence>
<name>A0ABW3HRQ8_9BACL</name>
<protein>
    <recommendedName>
        <fullName evidence="4">Fluoroquinolone transport system permease protein</fullName>
    </recommendedName>
</protein>
<accession>A0ABW3HRQ8</accession>
<feature type="transmembrane region" description="Helical" evidence="1">
    <location>
        <begin position="137"/>
        <end position="157"/>
    </location>
</feature>
<feature type="transmembrane region" description="Helical" evidence="1">
    <location>
        <begin position="20"/>
        <end position="39"/>
    </location>
</feature>
<feature type="transmembrane region" description="Helical" evidence="1">
    <location>
        <begin position="210"/>
        <end position="232"/>
    </location>
</feature>
<feature type="transmembrane region" description="Helical" evidence="1">
    <location>
        <begin position="169"/>
        <end position="190"/>
    </location>
</feature>
<comment type="caution">
    <text evidence="2">The sequence shown here is derived from an EMBL/GenBank/DDBJ whole genome shotgun (WGS) entry which is preliminary data.</text>
</comment>
<evidence type="ECO:0008006" key="4">
    <source>
        <dbReference type="Google" id="ProtNLM"/>
    </source>
</evidence>
<keyword evidence="3" id="KW-1185">Reference proteome</keyword>
<dbReference type="EMBL" id="JBHTJZ010000012">
    <property type="protein sequence ID" value="MFD0960079.1"/>
    <property type="molecule type" value="Genomic_DNA"/>
</dbReference>
<reference evidence="3" key="1">
    <citation type="journal article" date="2019" name="Int. J. Syst. Evol. Microbiol.">
        <title>The Global Catalogue of Microorganisms (GCM) 10K type strain sequencing project: providing services to taxonomists for standard genome sequencing and annotation.</title>
        <authorList>
            <consortium name="The Broad Institute Genomics Platform"/>
            <consortium name="The Broad Institute Genome Sequencing Center for Infectious Disease"/>
            <person name="Wu L."/>
            <person name="Ma J."/>
        </authorList>
    </citation>
    <scope>NUCLEOTIDE SEQUENCE [LARGE SCALE GENOMIC DNA]</scope>
    <source>
        <strain evidence="3">CCUG 59129</strain>
    </source>
</reference>
<keyword evidence="1" id="KW-1133">Transmembrane helix</keyword>
<proteinExistence type="predicted"/>
<dbReference type="RefSeq" id="WP_377564413.1">
    <property type="nucleotide sequence ID" value="NZ_JBHTJZ010000012.1"/>
</dbReference>
<evidence type="ECO:0000313" key="2">
    <source>
        <dbReference type="EMBL" id="MFD0960079.1"/>
    </source>
</evidence>
<keyword evidence="1" id="KW-0812">Transmembrane</keyword>
<gene>
    <name evidence="2" type="ORF">ACFQ2I_11800</name>
</gene>
<evidence type="ECO:0000313" key="3">
    <source>
        <dbReference type="Proteomes" id="UP001596989"/>
    </source>
</evidence>
<feature type="transmembrane region" description="Helical" evidence="1">
    <location>
        <begin position="59"/>
        <end position="82"/>
    </location>
</feature>
<dbReference type="Proteomes" id="UP001596989">
    <property type="component" value="Unassembled WGS sequence"/>
</dbReference>
<organism evidence="2 3">
    <name type="scientific">Paenibacillus chungangensis</name>
    <dbReference type="NCBI Taxonomy" id="696535"/>
    <lineage>
        <taxon>Bacteria</taxon>
        <taxon>Bacillati</taxon>
        <taxon>Bacillota</taxon>
        <taxon>Bacilli</taxon>
        <taxon>Bacillales</taxon>
        <taxon>Paenibacillaceae</taxon>
        <taxon>Paenibacillus</taxon>
    </lineage>
</organism>
<evidence type="ECO:0000256" key="1">
    <source>
        <dbReference type="SAM" id="Phobius"/>
    </source>
</evidence>
<keyword evidence="1" id="KW-0472">Membrane</keyword>
<feature type="transmembrane region" description="Helical" evidence="1">
    <location>
        <begin position="108"/>
        <end position="131"/>
    </location>
</feature>